<sequence length="202" mass="22614">MPKTAPHATLAAHGMILAFNKPYGVLSQFTQEAPHHRTLAEFGFPAGVYPVGRLDADSEGLLLLSDEKALVDRLLNPSNRHPRTYWSQVEGVPSATDLLPLERGGLSIQGYRTLPCRVRPMHGEPDVPPRNPPVRYRAAIPTSWLELTLVEGKNRQVRRMTAAIGFPTLRLLRVRIGRFTLSGLEPGAWKELDSRERRELMP</sequence>
<name>A0ABT0R639_9BACT</name>
<dbReference type="InterPro" id="IPR020103">
    <property type="entry name" value="PsdUridine_synth_cat_dom_sf"/>
</dbReference>
<evidence type="ECO:0000256" key="3">
    <source>
        <dbReference type="RuleBase" id="RU003887"/>
    </source>
</evidence>
<accession>A0ABT0R639</accession>
<dbReference type="Gene3D" id="3.30.70.1560">
    <property type="entry name" value="Alpha-L RNA-binding motif"/>
    <property type="match status" value="1"/>
</dbReference>
<dbReference type="PROSITE" id="PS01149">
    <property type="entry name" value="PSI_RSU"/>
    <property type="match status" value="1"/>
</dbReference>
<dbReference type="InterPro" id="IPR042092">
    <property type="entry name" value="PsdUridine_s_RsuA/RluB/E/F_cat"/>
</dbReference>
<dbReference type="PANTHER" id="PTHR47683:SF2">
    <property type="entry name" value="RNA-BINDING S4 DOMAIN-CONTAINING PROTEIN"/>
    <property type="match status" value="1"/>
</dbReference>
<organism evidence="5 6">
    <name type="scientific">Akkermansia massiliensis</name>
    <dbReference type="NCBI Taxonomy" id="2927224"/>
    <lineage>
        <taxon>Bacteria</taxon>
        <taxon>Pseudomonadati</taxon>
        <taxon>Verrucomicrobiota</taxon>
        <taxon>Verrucomicrobiia</taxon>
        <taxon>Verrucomicrobiales</taxon>
        <taxon>Akkermansiaceae</taxon>
        <taxon>Akkermansia</taxon>
    </lineage>
</organism>
<protein>
    <recommendedName>
        <fullName evidence="3">Pseudouridine synthase</fullName>
        <ecNumber evidence="3">5.4.99.-</ecNumber>
    </recommendedName>
</protein>
<dbReference type="EMBL" id="JAMGSI010000001">
    <property type="protein sequence ID" value="MCL6656086.1"/>
    <property type="molecule type" value="Genomic_DNA"/>
</dbReference>
<dbReference type="Proteomes" id="UP001202031">
    <property type="component" value="Unassembled WGS sequence"/>
</dbReference>
<evidence type="ECO:0000256" key="2">
    <source>
        <dbReference type="ARBA" id="ARBA00023235"/>
    </source>
</evidence>
<dbReference type="InterPro" id="IPR006145">
    <property type="entry name" value="PsdUridine_synth_RsuA/RluA"/>
</dbReference>
<dbReference type="InterPro" id="IPR020094">
    <property type="entry name" value="TruA/RsuA/RluB/E/F_N"/>
</dbReference>
<dbReference type="InterPro" id="IPR000748">
    <property type="entry name" value="PsdUridine_synth_RsuA/RluB/E/F"/>
</dbReference>
<dbReference type="EC" id="5.4.99.-" evidence="3"/>
<evidence type="ECO:0000313" key="6">
    <source>
        <dbReference type="Proteomes" id="UP001202031"/>
    </source>
</evidence>
<dbReference type="SUPFAM" id="SSF55120">
    <property type="entry name" value="Pseudouridine synthase"/>
    <property type="match status" value="1"/>
</dbReference>
<reference evidence="5 6" key="1">
    <citation type="submission" date="2022-03" db="EMBL/GenBank/DDBJ databases">
        <title>Taxonomic description of new species and reclassification of some bacterial strains.</title>
        <authorList>
            <person name="Ndongo S."/>
        </authorList>
    </citation>
    <scope>NUCLEOTIDE SEQUENCE [LARGE SCALE GENOMIC DNA]</scope>
    <source>
        <strain evidence="5 6">Marseille-P6666</strain>
    </source>
</reference>
<dbReference type="NCBIfam" id="TIGR00093">
    <property type="entry name" value="pseudouridine synthase"/>
    <property type="match status" value="1"/>
</dbReference>
<evidence type="ECO:0000259" key="4">
    <source>
        <dbReference type="Pfam" id="PF00849"/>
    </source>
</evidence>
<gene>
    <name evidence="5" type="ORF">M8N44_01970</name>
</gene>
<dbReference type="Pfam" id="PF00849">
    <property type="entry name" value="PseudoU_synth_2"/>
    <property type="match status" value="1"/>
</dbReference>
<evidence type="ECO:0000256" key="1">
    <source>
        <dbReference type="ARBA" id="ARBA00008348"/>
    </source>
</evidence>
<feature type="domain" description="Pseudouridine synthase RsuA/RluA-like" evidence="4">
    <location>
        <begin position="17"/>
        <end position="163"/>
    </location>
</feature>
<dbReference type="InterPro" id="IPR018496">
    <property type="entry name" value="PsdUridine_synth_RsuA/RluB_CS"/>
</dbReference>
<comment type="caution">
    <text evidence="5">The sequence shown here is derived from an EMBL/GenBank/DDBJ whole genome shotgun (WGS) entry which is preliminary data.</text>
</comment>
<dbReference type="PANTHER" id="PTHR47683">
    <property type="entry name" value="PSEUDOURIDINE SYNTHASE FAMILY PROTEIN-RELATED"/>
    <property type="match status" value="1"/>
</dbReference>
<dbReference type="Gene3D" id="3.30.70.580">
    <property type="entry name" value="Pseudouridine synthase I, catalytic domain, N-terminal subdomain"/>
    <property type="match status" value="1"/>
</dbReference>
<evidence type="ECO:0000313" key="5">
    <source>
        <dbReference type="EMBL" id="MCL6656086.1"/>
    </source>
</evidence>
<keyword evidence="6" id="KW-1185">Reference proteome</keyword>
<comment type="similarity">
    <text evidence="1 3">Belongs to the pseudouridine synthase RsuA family.</text>
</comment>
<keyword evidence="2 3" id="KW-0413">Isomerase</keyword>
<proteinExistence type="inferred from homology"/>
<dbReference type="InterPro" id="IPR050343">
    <property type="entry name" value="RsuA_PseudoU_synthase"/>
</dbReference>